<keyword evidence="1" id="KW-0812">Transmembrane</keyword>
<dbReference type="EMBL" id="UOFL01000135">
    <property type="protein sequence ID" value="VAW77751.1"/>
    <property type="molecule type" value="Genomic_DNA"/>
</dbReference>
<keyword evidence="1" id="KW-1133">Transmembrane helix</keyword>
<evidence type="ECO:0000313" key="2">
    <source>
        <dbReference type="EMBL" id="VAW77751.1"/>
    </source>
</evidence>
<gene>
    <name evidence="2" type="ORF">MNBD_GAMMA12-3206</name>
</gene>
<keyword evidence="1" id="KW-0472">Membrane</keyword>
<evidence type="ECO:0000256" key="1">
    <source>
        <dbReference type="SAM" id="Phobius"/>
    </source>
</evidence>
<reference evidence="2" key="1">
    <citation type="submission" date="2018-06" db="EMBL/GenBank/DDBJ databases">
        <authorList>
            <person name="Zhirakovskaya E."/>
        </authorList>
    </citation>
    <scope>NUCLEOTIDE SEQUENCE</scope>
</reference>
<protein>
    <recommendedName>
        <fullName evidence="3">DUF2007 domain-containing protein</fullName>
    </recommendedName>
</protein>
<feature type="transmembrane region" description="Helical" evidence="1">
    <location>
        <begin position="106"/>
        <end position="123"/>
    </location>
</feature>
<accession>A0A3B0YE92</accession>
<proteinExistence type="predicted"/>
<dbReference type="AlphaFoldDB" id="A0A3B0YE92"/>
<sequence>MKLLEQFYDENVASELAWKFREKGILTHVSSQNSHQLGSIKTGALKVGLWVVLEKQYTDAEMLHKNENHKVMCPLSEEEMLVIENEAKESFSNEISISYTKVANKAMILALFGLIAFVSYQVINAL</sequence>
<name>A0A3B0YE92_9ZZZZ</name>
<evidence type="ECO:0008006" key="3">
    <source>
        <dbReference type="Google" id="ProtNLM"/>
    </source>
</evidence>
<organism evidence="2">
    <name type="scientific">hydrothermal vent metagenome</name>
    <dbReference type="NCBI Taxonomy" id="652676"/>
    <lineage>
        <taxon>unclassified sequences</taxon>
        <taxon>metagenomes</taxon>
        <taxon>ecological metagenomes</taxon>
    </lineage>
</organism>